<gene>
    <name evidence="1" type="ORF">SNE40_007859</name>
</gene>
<comment type="caution">
    <text evidence="1">The sequence shown here is derived from an EMBL/GenBank/DDBJ whole genome shotgun (WGS) entry which is preliminary data.</text>
</comment>
<protein>
    <submittedName>
        <fullName evidence="1">Uncharacterized protein</fullName>
    </submittedName>
</protein>
<dbReference type="AlphaFoldDB" id="A0AAN8JZL6"/>
<proteinExistence type="predicted"/>
<keyword evidence="2" id="KW-1185">Reference proteome</keyword>
<name>A0AAN8JZL6_PATCE</name>
<accession>A0AAN8JZL6</accession>
<evidence type="ECO:0000313" key="2">
    <source>
        <dbReference type="Proteomes" id="UP001347796"/>
    </source>
</evidence>
<reference evidence="1 2" key="1">
    <citation type="submission" date="2024-01" db="EMBL/GenBank/DDBJ databases">
        <title>The genome of the rayed Mediterranean limpet Patella caerulea (Linnaeus, 1758).</title>
        <authorList>
            <person name="Anh-Thu Weber A."/>
            <person name="Halstead-Nussloch G."/>
        </authorList>
    </citation>
    <scope>NUCLEOTIDE SEQUENCE [LARGE SCALE GENOMIC DNA]</scope>
    <source>
        <strain evidence="1">AATW-2023a</strain>
        <tissue evidence="1">Whole specimen</tissue>
    </source>
</reference>
<sequence>MPSTSSINNMEAMIMSTLKLCQQSIETVRCLASTSNQPTKADFNLLSAYAAQQADSHGTATVSSTIIDQQQNSGQFQFGFQPSATLIPSQSGILASSISITDMVHPEVRRQILSGKHVNLNILLMPNFQPSKRPSKELDERLSRNLSLDEFIVAFGRFKRIMVAAFANRSQELDDYMAHIIETANIWPEKFYKYHKLFSAKCATVLYQRNQIIDWSYGDPGLRQLVCAGSRVRNCDTCRSTVHVSAICVLWL</sequence>
<dbReference type="Proteomes" id="UP001347796">
    <property type="component" value="Unassembled WGS sequence"/>
</dbReference>
<evidence type="ECO:0000313" key="1">
    <source>
        <dbReference type="EMBL" id="KAK6185679.1"/>
    </source>
</evidence>
<organism evidence="1 2">
    <name type="scientific">Patella caerulea</name>
    <name type="common">Rayed Mediterranean limpet</name>
    <dbReference type="NCBI Taxonomy" id="87958"/>
    <lineage>
        <taxon>Eukaryota</taxon>
        <taxon>Metazoa</taxon>
        <taxon>Spiralia</taxon>
        <taxon>Lophotrochozoa</taxon>
        <taxon>Mollusca</taxon>
        <taxon>Gastropoda</taxon>
        <taxon>Patellogastropoda</taxon>
        <taxon>Patelloidea</taxon>
        <taxon>Patellidae</taxon>
        <taxon>Patella</taxon>
    </lineage>
</organism>
<dbReference type="EMBL" id="JAZGQO010000006">
    <property type="protein sequence ID" value="KAK6185679.1"/>
    <property type="molecule type" value="Genomic_DNA"/>
</dbReference>